<comment type="catalytic activity">
    <reaction evidence="9">
        <text>a 5-methoxy-2-methyl-3-(all-trans-polyprenyl)benzene-1,4-diol + AH2 + O2 = a 3-demethylubiquinol + A + H2O</text>
        <dbReference type="Rhea" id="RHEA:50908"/>
        <dbReference type="Rhea" id="RHEA-COMP:10859"/>
        <dbReference type="Rhea" id="RHEA-COMP:10914"/>
        <dbReference type="ChEBI" id="CHEBI:13193"/>
        <dbReference type="ChEBI" id="CHEBI:15377"/>
        <dbReference type="ChEBI" id="CHEBI:15379"/>
        <dbReference type="ChEBI" id="CHEBI:17499"/>
        <dbReference type="ChEBI" id="CHEBI:84167"/>
        <dbReference type="ChEBI" id="CHEBI:84422"/>
        <dbReference type="EC" id="1.14.99.60"/>
    </reaction>
</comment>
<dbReference type="Gene3D" id="1.20.1260.10">
    <property type="match status" value="1"/>
</dbReference>
<comment type="pathway">
    <text evidence="1 9">Cofactor biosynthesis; ubiquinone biosynthesis.</text>
</comment>
<feature type="binding site" evidence="9">
    <location>
        <position position="63"/>
    </location>
    <ligand>
        <name>Fe cation</name>
        <dbReference type="ChEBI" id="CHEBI:24875"/>
        <label>1</label>
    </ligand>
</feature>
<dbReference type="EMBL" id="QPJY01000001">
    <property type="protein sequence ID" value="RCX33079.1"/>
    <property type="molecule type" value="Genomic_DNA"/>
</dbReference>
<evidence type="ECO:0000256" key="3">
    <source>
        <dbReference type="ARBA" id="ARBA00022688"/>
    </source>
</evidence>
<feature type="binding site" evidence="9">
    <location>
        <position position="177"/>
    </location>
    <ligand>
        <name>Fe cation</name>
        <dbReference type="ChEBI" id="CHEBI:24875"/>
        <label>2</label>
    </ligand>
</feature>
<dbReference type="PANTHER" id="PTHR11237">
    <property type="entry name" value="COENZYME Q10 BIOSYNTHESIS PROTEIN 7"/>
    <property type="match status" value="1"/>
</dbReference>
<evidence type="ECO:0000256" key="8">
    <source>
        <dbReference type="ARBA" id="ARBA00023136"/>
    </source>
</evidence>
<keyword evidence="10" id="KW-0830">Ubiquinone</keyword>
<evidence type="ECO:0000256" key="9">
    <source>
        <dbReference type="HAMAP-Rule" id="MF_01658"/>
    </source>
</evidence>
<protein>
    <recommendedName>
        <fullName evidence="9">3-demethoxyubiquinol 3-hydroxylase</fullName>
        <shortName evidence="9">DMQ hydroxylase</shortName>
        <ecNumber evidence="9">1.14.99.60</ecNumber>
    </recommendedName>
    <alternativeName>
        <fullName evidence="9">2-nonaprenyl-3-methyl-6-methoxy-1,4-benzoquinol hydroxylase</fullName>
    </alternativeName>
</protein>
<evidence type="ECO:0000256" key="4">
    <source>
        <dbReference type="ARBA" id="ARBA00022723"/>
    </source>
</evidence>
<proteinExistence type="inferred from homology"/>
<dbReference type="UniPathway" id="UPA00232"/>
<dbReference type="InterPro" id="IPR009078">
    <property type="entry name" value="Ferritin-like_SF"/>
</dbReference>
<dbReference type="Proteomes" id="UP000252707">
    <property type="component" value="Unassembled WGS sequence"/>
</dbReference>
<dbReference type="SUPFAM" id="SSF47240">
    <property type="entry name" value="Ferritin-like"/>
    <property type="match status" value="1"/>
</dbReference>
<gene>
    <name evidence="9" type="primary">coq7</name>
    <name evidence="10" type="ORF">DFQ59_101378</name>
</gene>
<keyword evidence="8 9" id="KW-0472">Membrane</keyword>
<dbReference type="NCBIfam" id="NF033656">
    <property type="entry name" value="DMQ_monoox_COQ7"/>
    <property type="match status" value="1"/>
</dbReference>
<keyword evidence="2 9" id="KW-1003">Cell membrane</keyword>
<comment type="similarity">
    <text evidence="9">Belongs to the COQ7 family.</text>
</comment>
<evidence type="ECO:0000256" key="2">
    <source>
        <dbReference type="ARBA" id="ARBA00022475"/>
    </source>
</evidence>
<keyword evidence="3 9" id="KW-0831">Ubiquinone biosynthesis</keyword>
<dbReference type="GO" id="GO:0046872">
    <property type="term" value="F:metal ion binding"/>
    <property type="evidence" value="ECO:0007669"/>
    <property type="project" value="UniProtKB-KW"/>
</dbReference>
<feature type="binding site" evidence="9">
    <location>
        <position position="177"/>
    </location>
    <ligand>
        <name>Fe cation</name>
        <dbReference type="ChEBI" id="CHEBI:24875"/>
        <label>1</label>
    </ligand>
</feature>
<feature type="binding site" evidence="9">
    <location>
        <position position="145"/>
    </location>
    <ligand>
        <name>Fe cation</name>
        <dbReference type="ChEBI" id="CHEBI:24875"/>
        <label>2</label>
    </ligand>
</feature>
<comment type="cofactor">
    <cofactor evidence="9">
        <name>Fe cation</name>
        <dbReference type="ChEBI" id="CHEBI:24875"/>
    </cofactor>
    <text evidence="9">Binds 2 iron ions per subunit.</text>
</comment>
<dbReference type="OrthoDB" id="5192789at2"/>
<dbReference type="EC" id="1.14.99.60" evidence="9"/>
<dbReference type="AlphaFoldDB" id="A0A369CGN4"/>
<feature type="binding site" evidence="9">
    <location>
        <position position="93"/>
    </location>
    <ligand>
        <name>Fe cation</name>
        <dbReference type="ChEBI" id="CHEBI:24875"/>
        <label>2</label>
    </ligand>
</feature>
<dbReference type="PANTHER" id="PTHR11237:SF4">
    <property type="entry name" value="5-DEMETHOXYUBIQUINONE HYDROXYLASE, MITOCHONDRIAL"/>
    <property type="match status" value="1"/>
</dbReference>
<dbReference type="GO" id="GO:0005886">
    <property type="term" value="C:plasma membrane"/>
    <property type="evidence" value="ECO:0007669"/>
    <property type="project" value="UniProtKB-SubCell"/>
</dbReference>
<evidence type="ECO:0000313" key="10">
    <source>
        <dbReference type="EMBL" id="RCX33079.1"/>
    </source>
</evidence>
<feature type="binding site" evidence="9">
    <location>
        <position position="93"/>
    </location>
    <ligand>
        <name>Fe cation</name>
        <dbReference type="ChEBI" id="CHEBI:24875"/>
        <label>1</label>
    </ligand>
</feature>
<dbReference type="InterPro" id="IPR011566">
    <property type="entry name" value="Ubq_synth_Coq7"/>
</dbReference>
<dbReference type="InterPro" id="IPR012347">
    <property type="entry name" value="Ferritin-like"/>
</dbReference>
<dbReference type="InterPro" id="IPR047809">
    <property type="entry name" value="COQ7_proteobact"/>
</dbReference>
<keyword evidence="7 9" id="KW-0503">Monooxygenase</keyword>
<dbReference type="Pfam" id="PF03232">
    <property type="entry name" value="COQ7"/>
    <property type="match status" value="1"/>
</dbReference>
<evidence type="ECO:0000256" key="5">
    <source>
        <dbReference type="ARBA" id="ARBA00023002"/>
    </source>
</evidence>
<evidence type="ECO:0000256" key="1">
    <source>
        <dbReference type="ARBA" id="ARBA00004749"/>
    </source>
</evidence>
<keyword evidence="4 9" id="KW-0479">Metal-binding</keyword>
<dbReference type="GO" id="GO:0006744">
    <property type="term" value="P:ubiquinone biosynthetic process"/>
    <property type="evidence" value="ECO:0007669"/>
    <property type="project" value="UniProtKB-UniRule"/>
</dbReference>
<comment type="function">
    <text evidence="9">Catalyzes the hydroxylation of 2-nonaprenyl-3-methyl-6-methoxy-1,4-benzoquinol during ubiquinone biosynthesis.</text>
</comment>
<evidence type="ECO:0000256" key="6">
    <source>
        <dbReference type="ARBA" id="ARBA00023004"/>
    </source>
</evidence>
<organism evidence="10 11">
    <name type="scientific">Thioalbus denitrificans</name>
    <dbReference type="NCBI Taxonomy" id="547122"/>
    <lineage>
        <taxon>Bacteria</taxon>
        <taxon>Pseudomonadati</taxon>
        <taxon>Pseudomonadota</taxon>
        <taxon>Gammaproteobacteria</taxon>
        <taxon>Chromatiales</taxon>
        <taxon>Ectothiorhodospiraceae</taxon>
        <taxon>Thioalbus</taxon>
    </lineage>
</organism>
<sequence length="214" mass="23884">MRHRHYSFPDRLLMELDQGLRTLFGRPRATERTNPAGAVPDAELTEGERSHAAGLMRVDHAGEVCAQALYQGQALTARLPGVRDRMARAAQEENDHLLWCEQRLAELGSHKSWLNPAWYAGSLAIGAFAGWAGDKWSLGFVVETERQVVRHLDDHLAQLPPGDGRSRAILERMREDEARHADTALEAGAAPLPEPVRRLMGLVSRVMTRTAYHL</sequence>
<evidence type="ECO:0000313" key="11">
    <source>
        <dbReference type="Proteomes" id="UP000252707"/>
    </source>
</evidence>
<name>A0A369CGN4_9GAMM</name>
<keyword evidence="5 9" id="KW-0560">Oxidoreductase</keyword>
<dbReference type="HAMAP" id="MF_01658">
    <property type="entry name" value="COQ7"/>
    <property type="match status" value="1"/>
</dbReference>
<evidence type="ECO:0000256" key="7">
    <source>
        <dbReference type="ARBA" id="ARBA00023033"/>
    </source>
</evidence>
<keyword evidence="6 9" id="KW-0408">Iron</keyword>
<dbReference type="GO" id="GO:0008682">
    <property type="term" value="F:3-demethoxyubiquinol 3-hydroxylase activity"/>
    <property type="evidence" value="ECO:0007669"/>
    <property type="project" value="UniProtKB-EC"/>
</dbReference>
<feature type="binding site" evidence="9">
    <location>
        <position position="180"/>
    </location>
    <ligand>
        <name>Fe cation</name>
        <dbReference type="ChEBI" id="CHEBI:24875"/>
        <label>2</label>
    </ligand>
</feature>
<reference evidence="10 11" key="1">
    <citation type="submission" date="2018-07" db="EMBL/GenBank/DDBJ databases">
        <title>Genomic Encyclopedia of Type Strains, Phase IV (KMG-IV): sequencing the most valuable type-strain genomes for metagenomic binning, comparative biology and taxonomic classification.</title>
        <authorList>
            <person name="Goeker M."/>
        </authorList>
    </citation>
    <scope>NUCLEOTIDE SEQUENCE [LARGE SCALE GENOMIC DNA]</scope>
    <source>
        <strain evidence="10 11">DSM 26407</strain>
    </source>
</reference>
<accession>A0A369CGN4</accession>
<dbReference type="RefSeq" id="WP_114277960.1">
    <property type="nucleotide sequence ID" value="NZ_QPJY01000001.1"/>
</dbReference>
<comment type="caution">
    <text evidence="10">The sequence shown here is derived from an EMBL/GenBank/DDBJ whole genome shotgun (WGS) entry which is preliminary data.</text>
</comment>
<feature type="binding site" evidence="9">
    <location>
        <position position="96"/>
    </location>
    <ligand>
        <name>Fe cation</name>
        <dbReference type="ChEBI" id="CHEBI:24875"/>
        <label>1</label>
    </ligand>
</feature>
<keyword evidence="11" id="KW-1185">Reference proteome</keyword>
<comment type="subcellular location">
    <subcellularLocation>
        <location evidence="9">Cell membrane</location>
        <topology evidence="9">Peripheral membrane protein</topology>
    </subcellularLocation>
</comment>
<dbReference type="CDD" id="cd01042">
    <property type="entry name" value="DMQH"/>
    <property type="match status" value="1"/>
</dbReference>